<dbReference type="PRINTS" id="PR00344">
    <property type="entry name" value="BCTRLSENSOR"/>
</dbReference>
<dbReference type="EC" id="2.7.13.3" evidence="2"/>
<dbReference type="InterPro" id="IPR003594">
    <property type="entry name" value="HATPase_dom"/>
</dbReference>
<keyword evidence="12" id="KW-1185">Reference proteome</keyword>
<protein>
    <recommendedName>
        <fullName evidence="2">histidine kinase</fullName>
        <ecNumber evidence="2">2.7.13.3</ecNumber>
    </recommendedName>
</protein>
<dbReference type="Gene3D" id="3.30.565.10">
    <property type="entry name" value="Histidine kinase-like ATPase, C-terminal domain"/>
    <property type="match status" value="1"/>
</dbReference>
<dbReference type="SMART" id="SM00387">
    <property type="entry name" value="HATPase_c"/>
    <property type="match status" value="1"/>
</dbReference>
<evidence type="ECO:0000256" key="3">
    <source>
        <dbReference type="ARBA" id="ARBA00022553"/>
    </source>
</evidence>
<dbReference type="InterPro" id="IPR036890">
    <property type="entry name" value="HATPase_C_sf"/>
</dbReference>
<dbReference type="CDD" id="cd00082">
    <property type="entry name" value="HisKA"/>
    <property type="match status" value="1"/>
</dbReference>
<dbReference type="OrthoDB" id="9815750at2"/>
<keyword evidence="9" id="KW-0812">Transmembrane</keyword>
<evidence type="ECO:0000256" key="1">
    <source>
        <dbReference type="ARBA" id="ARBA00000085"/>
    </source>
</evidence>
<dbReference type="InterPro" id="IPR003661">
    <property type="entry name" value="HisK_dim/P_dom"/>
</dbReference>
<evidence type="ECO:0000259" key="10">
    <source>
        <dbReference type="PROSITE" id="PS50109"/>
    </source>
</evidence>
<evidence type="ECO:0000256" key="4">
    <source>
        <dbReference type="ARBA" id="ARBA00022679"/>
    </source>
</evidence>
<organism evidence="11 12">
    <name type="scientific">Evansella caseinilytica</name>
    <dbReference type="NCBI Taxonomy" id="1503961"/>
    <lineage>
        <taxon>Bacteria</taxon>
        <taxon>Bacillati</taxon>
        <taxon>Bacillota</taxon>
        <taxon>Bacilli</taxon>
        <taxon>Bacillales</taxon>
        <taxon>Bacillaceae</taxon>
        <taxon>Evansella</taxon>
    </lineage>
</organism>
<evidence type="ECO:0000256" key="2">
    <source>
        <dbReference type="ARBA" id="ARBA00012438"/>
    </source>
</evidence>
<dbReference type="GO" id="GO:0005524">
    <property type="term" value="F:ATP binding"/>
    <property type="evidence" value="ECO:0007669"/>
    <property type="project" value="UniProtKB-KW"/>
</dbReference>
<dbReference type="Gene3D" id="1.10.287.130">
    <property type="match status" value="1"/>
</dbReference>
<keyword evidence="4" id="KW-0808">Transferase</keyword>
<accession>A0A1H3IZT1</accession>
<keyword evidence="5" id="KW-0547">Nucleotide-binding</keyword>
<dbReference type="PROSITE" id="PS50109">
    <property type="entry name" value="HIS_KIN"/>
    <property type="match status" value="1"/>
</dbReference>
<feature type="transmembrane region" description="Helical" evidence="9">
    <location>
        <begin position="96"/>
        <end position="115"/>
    </location>
</feature>
<dbReference type="SUPFAM" id="SSF55874">
    <property type="entry name" value="ATPase domain of HSP90 chaperone/DNA topoisomerase II/histidine kinase"/>
    <property type="match status" value="1"/>
</dbReference>
<evidence type="ECO:0000256" key="6">
    <source>
        <dbReference type="ARBA" id="ARBA00022777"/>
    </source>
</evidence>
<dbReference type="InterPro" id="IPR005467">
    <property type="entry name" value="His_kinase_dom"/>
</dbReference>
<dbReference type="GO" id="GO:0071555">
    <property type="term" value="P:cell wall organization"/>
    <property type="evidence" value="ECO:0007669"/>
    <property type="project" value="InterPro"/>
</dbReference>
<dbReference type="InterPro" id="IPR036097">
    <property type="entry name" value="HisK_dim/P_sf"/>
</dbReference>
<dbReference type="GO" id="GO:0005886">
    <property type="term" value="C:plasma membrane"/>
    <property type="evidence" value="ECO:0007669"/>
    <property type="project" value="UniProtKB-SubCell"/>
</dbReference>
<dbReference type="SUPFAM" id="SSF47384">
    <property type="entry name" value="Homodimeric domain of signal transducing histidine kinase"/>
    <property type="match status" value="1"/>
</dbReference>
<evidence type="ECO:0000256" key="9">
    <source>
        <dbReference type="SAM" id="Phobius"/>
    </source>
</evidence>
<sequence length="417" mass="46786">MMINILHELLLNILFIILFLVFVPMVLDRYRLAGRQRKLLLTLSGSLALIGCMAFPIFISEGYPFDLSLVPVIVGGLLGSVYVSIALWFGQMLFRFVISGFSGAFFFTLIIATAHLSLLPAVSNKFRSWDKRQRLLHSAIIGLLSAIFVNVTLRVVLQVTIPLPYIGFSILFQSSMILFTMYFIEVIKETAMITNRLIEAEKLELVSNLASSVSHEVRNPLTVVKGFLQMMIHTDLPKEKREKYLKLSISEVNRANAIIGDYLSFAKPHHKAIDKLDIKEVLMQTIQVITPLANMNSVIIEKKLDDYLVTGDQHLFHQCFINITKNCIEAMPHGGSLHMYTERKNNFAVITIADTGTGMTKEQIAMLGKPFYTTKGNEGTGLGMLTVFQILHQLHCSLEITSEINKGTCFAIKIPLA</sequence>
<evidence type="ECO:0000256" key="5">
    <source>
        <dbReference type="ARBA" id="ARBA00022741"/>
    </source>
</evidence>
<feature type="transmembrane region" description="Helical" evidence="9">
    <location>
        <begin position="39"/>
        <end position="59"/>
    </location>
</feature>
<feature type="domain" description="Histidine kinase" evidence="10">
    <location>
        <begin position="212"/>
        <end position="417"/>
    </location>
</feature>
<feature type="transmembrane region" description="Helical" evidence="9">
    <location>
        <begin position="165"/>
        <end position="184"/>
    </location>
</feature>
<evidence type="ECO:0000313" key="11">
    <source>
        <dbReference type="EMBL" id="SDY32819.1"/>
    </source>
</evidence>
<gene>
    <name evidence="11" type="ORF">SAMN05421736_101967</name>
</gene>
<dbReference type="SMART" id="SM00388">
    <property type="entry name" value="HisKA"/>
    <property type="match status" value="1"/>
</dbReference>
<comment type="catalytic activity">
    <reaction evidence="1">
        <text>ATP + protein L-histidine = ADP + protein N-phospho-L-histidine.</text>
        <dbReference type="EC" id="2.7.13.3"/>
    </reaction>
</comment>
<name>A0A1H3IZT1_9BACI</name>
<dbReference type="Proteomes" id="UP000198935">
    <property type="component" value="Unassembled WGS sequence"/>
</dbReference>
<evidence type="ECO:0000256" key="7">
    <source>
        <dbReference type="ARBA" id="ARBA00022840"/>
    </source>
</evidence>
<keyword evidence="3" id="KW-0597">Phosphoprotein</keyword>
<dbReference type="Pfam" id="PF00512">
    <property type="entry name" value="HisKA"/>
    <property type="match status" value="1"/>
</dbReference>
<keyword evidence="7" id="KW-0067">ATP-binding</keyword>
<dbReference type="PANTHER" id="PTHR43065:SF46">
    <property type="entry name" value="C4-DICARBOXYLATE TRANSPORT SENSOR PROTEIN DCTB"/>
    <property type="match status" value="1"/>
</dbReference>
<dbReference type="AlphaFoldDB" id="A0A1H3IZT1"/>
<keyword evidence="9" id="KW-1133">Transmembrane helix</keyword>
<dbReference type="GO" id="GO:0000155">
    <property type="term" value="F:phosphorelay sensor kinase activity"/>
    <property type="evidence" value="ECO:0007669"/>
    <property type="project" value="InterPro"/>
</dbReference>
<dbReference type="PANTHER" id="PTHR43065">
    <property type="entry name" value="SENSOR HISTIDINE KINASE"/>
    <property type="match status" value="1"/>
</dbReference>
<dbReference type="Pfam" id="PF02518">
    <property type="entry name" value="HATPase_c"/>
    <property type="match status" value="1"/>
</dbReference>
<keyword evidence="6 11" id="KW-0418">Kinase</keyword>
<dbReference type="STRING" id="1503961.SAMN05421736_101967"/>
<feature type="transmembrane region" description="Helical" evidence="9">
    <location>
        <begin position="6"/>
        <end position="27"/>
    </location>
</feature>
<evidence type="ECO:0000256" key="8">
    <source>
        <dbReference type="ARBA" id="ARBA00023012"/>
    </source>
</evidence>
<evidence type="ECO:0000313" key="12">
    <source>
        <dbReference type="Proteomes" id="UP000198935"/>
    </source>
</evidence>
<keyword evidence="9" id="KW-0472">Membrane</keyword>
<feature type="transmembrane region" description="Helical" evidence="9">
    <location>
        <begin position="135"/>
        <end position="153"/>
    </location>
</feature>
<dbReference type="EMBL" id="FNPI01000001">
    <property type="protein sequence ID" value="SDY32819.1"/>
    <property type="molecule type" value="Genomic_DNA"/>
</dbReference>
<dbReference type="InterPro" id="IPR004358">
    <property type="entry name" value="Sig_transdc_His_kin-like_C"/>
</dbReference>
<proteinExistence type="predicted"/>
<feature type="transmembrane region" description="Helical" evidence="9">
    <location>
        <begin position="65"/>
        <end position="89"/>
    </location>
</feature>
<keyword evidence="8" id="KW-0902">Two-component regulatory system</keyword>
<reference evidence="12" key="1">
    <citation type="submission" date="2016-10" db="EMBL/GenBank/DDBJ databases">
        <authorList>
            <person name="Varghese N."/>
            <person name="Submissions S."/>
        </authorList>
    </citation>
    <scope>NUCLEOTIDE SEQUENCE [LARGE SCALE GENOMIC DNA]</scope>
    <source>
        <strain evidence="12">SP</strain>
    </source>
</reference>